<reference evidence="3" key="1">
    <citation type="submission" date="2019-03" db="EMBL/GenBank/DDBJ databases">
        <title>Aquabacterium pictum sp.nov., the first bacteriochlorophyll a-containing freshwater bacterium in the genus Aquabacterium of the class Betaproteobacteria.</title>
        <authorList>
            <person name="Hirose S."/>
            <person name="Tank M."/>
            <person name="Hara E."/>
            <person name="Tamaki H."/>
            <person name="Takaichi S."/>
            <person name="Haruta S."/>
            <person name="Hanada S."/>
        </authorList>
    </citation>
    <scope>NUCLEOTIDE SEQUENCE [LARGE SCALE GENOMIC DNA]</scope>
    <source>
        <strain evidence="3">W35</strain>
    </source>
</reference>
<evidence type="ECO:0000313" key="3">
    <source>
        <dbReference type="Proteomes" id="UP000301751"/>
    </source>
</evidence>
<sequence length="294" mass="32173">MDQAAPLAAAPPPLAAPFITAPLPHVPAWVTAFDAREIPVLAATAHTLEDLRCNEDAVDAHLLADSMQADPLMTLKLLRHVALLRRDRGRDRDQADAETATEALVMLGITPFFRDFGPQPTVEDRLAGQHGALLGLRQVLRRAHRAARFALGFAVHRGDHDAMLIHEAALLHDFAELLLWAHAPALALDIAHRQQADPALRSVDAQQVVLNAPLADVQQALMKAWRLPELLVKITDDHASHHPQVRNVQLAMRVARHSSRGWDNPALPDDVDAVADLLNLGTTPTLTLLHDLDN</sequence>
<proteinExistence type="predicted"/>
<dbReference type="AlphaFoldDB" id="A0A480AWI0"/>
<dbReference type="PANTHER" id="PTHR33525:SF4">
    <property type="entry name" value="CYCLIC DI-GMP PHOSPHODIESTERASE CDGJ"/>
    <property type="match status" value="1"/>
</dbReference>
<protein>
    <recommendedName>
        <fullName evidence="1">HDOD domain-containing protein</fullName>
    </recommendedName>
</protein>
<dbReference type="Proteomes" id="UP000301751">
    <property type="component" value="Unassembled WGS sequence"/>
</dbReference>
<evidence type="ECO:0000259" key="1">
    <source>
        <dbReference type="PROSITE" id="PS51833"/>
    </source>
</evidence>
<dbReference type="PANTHER" id="PTHR33525">
    <property type="match status" value="1"/>
</dbReference>
<dbReference type="InterPro" id="IPR052340">
    <property type="entry name" value="RNase_Y/CdgJ"/>
</dbReference>
<dbReference type="InterPro" id="IPR013976">
    <property type="entry name" value="HDOD"/>
</dbReference>
<dbReference type="EMBL" id="BJCL01000019">
    <property type="protein sequence ID" value="GCL65751.1"/>
    <property type="molecule type" value="Genomic_DNA"/>
</dbReference>
<comment type="caution">
    <text evidence="2">The sequence shown here is derived from an EMBL/GenBank/DDBJ whole genome shotgun (WGS) entry which is preliminary data.</text>
</comment>
<evidence type="ECO:0000313" key="2">
    <source>
        <dbReference type="EMBL" id="GCL65751.1"/>
    </source>
</evidence>
<accession>A0A480AWI0</accession>
<dbReference type="Gene3D" id="1.10.3210.10">
    <property type="entry name" value="Hypothetical protein af1432"/>
    <property type="match status" value="1"/>
</dbReference>
<keyword evidence="3" id="KW-1185">Reference proteome</keyword>
<gene>
    <name evidence="2" type="ORF">AQPW35_48320</name>
</gene>
<dbReference type="SUPFAM" id="SSF109604">
    <property type="entry name" value="HD-domain/PDEase-like"/>
    <property type="match status" value="1"/>
</dbReference>
<dbReference type="OrthoDB" id="9126875at2"/>
<feature type="domain" description="HDOD" evidence="1">
    <location>
        <begin position="38"/>
        <end position="241"/>
    </location>
</feature>
<dbReference type="Pfam" id="PF08668">
    <property type="entry name" value="HDOD"/>
    <property type="match status" value="1"/>
</dbReference>
<dbReference type="PROSITE" id="PS51833">
    <property type="entry name" value="HDOD"/>
    <property type="match status" value="1"/>
</dbReference>
<name>A0A480AWI0_9BURK</name>
<organism evidence="2 3">
    <name type="scientific">Pseudaquabacterium pictum</name>
    <dbReference type="NCBI Taxonomy" id="2315236"/>
    <lineage>
        <taxon>Bacteria</taxon>
        <taxon>Pseudomonadati</taxon>
        <taxon>Pseudomonadota</taxon>
        <taxon>Betaproteobacteria</taxon>
        <taxon>Burkholderiales</taxon>
        <taxon>Sphaerotilaceae</taxon>
        <taxon>Pseudaquabacterium</taxon>
    </lineage>
</organism>
<dbReference type="RefSeq" id="WP_137735451.1">
    <property type="nucleotide sequence ID" value="NZ_BJCL01000019.1"/>
</dbReference>